<dbReference type="GO" id="GO:0046872">
    <property type="term" value="F:metal ion binding"/>
    <property type="evidence" value="ECO:0007669"/>
    <property type="project" value="UniProtKB-KW"/>
</dbReference>
<feature type="binding site" evidence="8">
    <location>
        <position position="384"/>
    </location>
    <ligand>
        <name>[4Fe-4S] cluster</name>
        <dbReference type="ChEBI" id="CHEBI:49883"/>
        <label>2</label>
    </ligand>
</feature>
<organism evidence="11 12">
    <name type="scientific">Methylocaldum marinum</name>
    <dbReference type="NCBI Taxonomy" id="1432792"/>
    <lineage>
        <taxon>Bacteria</taxon>
        <taxon>Pseudomonadati</taxon>
        <taxon>Pseudomonadota</taxon>
        <taxon>Gammaproteobacteria</taxon>
        <taxon>Methylococcales</taxon>
        <taxon>Methylococcaceae</taxon>
        <taxon>Methylocaldum</taxon>
    </lineage>
</organism>
<dbReference type="PANTHER" id="PTHR43034:SF2">
    <property type="entry name" value="ION-TRANSLOCATING OXIDOREDUCTASE COMPLEX SUBUNIT C"/>
    <property type="match status" value="1"/>
</dbReference>
<dbReference type="PANTHER" id="PTHR43034">
    <property type="entry name" value="ION-TRANSLOCATING OXIDOREDUCTASE COMPLEX SUBUNIT C"/>
    <property type="match status" value="1"/>
</dbReference>
<keyword evidence="3 8" id="KW-0479">Metal-binding</keyword>
<evidence type="ECO:0000256" key="7">
    <source>
        <dbReference type="ARBA" id="ARBA00023014"/>
    </source>
</evidence>
<keyword evidence="7 8" id="KW-0411">Iron-sulfur</keyword>
<keyword evidence="4 8" id="KW-0677">Repeat</keyword>
<keyword evidence="8" id="KW-1278">Translocase</keyword>
<dbReference type="Pfam" id="PF12838">
    <property type="entry name" value="Fer4_7"/>
    <property type="match status" value="1"/>
</dbReference>
<dbReference type="NCBIfam" id="NF003454">
    <property type="entry name" value="PRK05035.1"/>
    <property type="match status" value="1"/>
</dbReference>
<evidence type="ECO:0000256" key="9">
    <source>
        <dbReference type="SAM" id="MobiDB-lite"/>
    </source>
</evidence>
<protein>
    <recommendedName>
        <fullName evidence="8">Ion-translocating oxidoreductase complex subunit C</fullName>
        <ecNumber evidence="8">7.-.-.-</ecNumber>
    </recommendedName>
    <alternativeName>
        <fullName evidence="8">Rnf electron transport complex subunit C</fullName>
    </alternativeName>
</protein>
<dbReference type="InterPro" id="IPR026902">
    <property type="entry name" value="RnfC_N"/>
</dbReference>
<dbReference type="PROSITE" id="PS00198">
    <property type="entry name" value="4FE4S_FER_1"/>
    <property type="match status" value="1"/>
</dbReference>
<feature type="binding site" evidence="8">
    <location>
        <position position="374"/>
    </location>
    <ligand>
        <name>[4Fe-4S] cluster</name>
        <dbReference type="ChEBI" id="CHEBI:49883"/>
        <label>1</label>
    </ligand>
</feature>
<dbReference type="Pfam" id="PF10531">
    <property type="entry name" value="SLBB"/>
    <property type="match status" value="1"/>
</dbReference>
<keyword evidence="1 8" id="KW-0813">Transport</keyword>
<evidence type="ECO:0000256" key="4">
    <source>
        <dbReference type="ARBA" id="ARBA00022737"/>
    </source>
</evidence>
<keyword evidence="12" id="KW-1185">Reference proteome</keyword>
<feature type="compositionally biased region" description="Basic and acidic residues" evidence="9">
    <location>
        <begin position="445"/>
        <end position="475"/>
    </location>
</feature>
<feature type="binding site" evidence="8">
    <location>
        <position position="413"/>
    </location>
    <ligand>
        <name>[4Fe-4S] cluster</name>
        <dbReference type="ChEBI" id="CHEBI:49883"/>
        <label>2</label>
    </ligand>
</feature>
<sequence>MNLFKLWNFHGGVHLDGQKQESGRAPLAVARLPERLIFPLQQRNGEDSKPVVAPGDRVLKGQAIACDDNPVIPPIHASSSGVVRAIEQLPLPHPSGLSGLCIAIETDGEDVATAFSGNPGYRQCSPAELRRNIHEAGIVGLGGAAFPTSIKMAAGTSRKVDTLILNGAECEPYITCDDSLLTHYSEEVLEGAKILLHSLQAERCLLAVEDDMPDALTALEKAMNCGDFETVQLVRVPAVYPTGGEKQLIKVLTGREVPARGIPADIGIVCQNVGTAAAVYNAVVRGTPLISRIVTVTGRGVKRPQNLLARIGTPLSDLVRQCGGYTSEAERLVLGGPMMGFDVPTDDLPLTKSVNCILVAGRNELIGEKQPLPCIRCGACADACPVNLLPQQLYWYGRSDQIERAVDYKLFDCIECGCCDYVCPSHIPLVQYFRAAKGKAIAKRREREKSEHARLRFESRQARKEQEKRDREESAKRKKLTLGASKAPEIVEAIERAKLRRAEKAGQASRNSDPTAKKQPEPSGPSAVKSPDAGAAEPGSAERTSVPEAKSPKID</sequence>
<dbReference type="PROSITE" id="PS51379">
    <property type="entry name" value="4FE4S_FER_2"/>
    <property type="match status" value="2"/>
</dbReference>
<dbReference type="SUPFAM" id="SSF46548">
    <property type="entry name" value="alpha-helical ferredoxin"/>
    <property type="match status" value="1"/>
</dbReference>
<proteinExistence type="inferred from homology"/>
<dbReference type="InterPro" id="IPR010208">
    <property type="entry name" value="Ion_transpt_RnfC/RsxC"/>
</dbReference>
<evidence type="ECO:0000256" key="6">
    <source>
        <dbReference type="ARBA" id="ARBA00023004"/>
    </source>
</evidence>
<dbReference type="Gene3D" id="3.30.70.20">
    <property type="match status" value="1"/>
</dbReference>
<feature type="region of interest" description="Disordered" evidence="9">
    <location>
        <begin position="497"/>
        <end position="555"/>
    </location>
</feature>
<dbReference type="SUPFAM" id="SSF142019">
    <property type="entry name" value="Nqo1 FMN-binding domain-like"/>
    <property type="match status" value="1"/>
</dbReference>
<comment type="cofactor">
    <cofactor evidence="8">
        <name>[4Fe-4S] cluster</name>
        <dbReference type="ChEBI" id="CHEBI:49883"/>
    </cofactor>
    <text evidence="8">Binds 2 [4Fe-4S] clusters per subunit.</text>
</comment>
<accession>A0A286P420</accession>
<dbReference type="AlphaFoldDB" id="A0A286P420"/>
<dbReference type="InterPro" id="IPR019554">
    <property type="entry name" value="Soluble_ligand-bd"/>
</dbReference>
<evidence type="ECO:0000256" key="2">
    <source>
        <dbReference type="ARBA" id="ARBA00022485"/>
    </source>
</evidence>
<feature type="binding site" evidence="8">
    <location>
        <position position="423"/>
    </location>
    <ligand>
        <name>[4Fe-4S] cluster</name>
        <dbReference type="ChEBI" id="CHEBI:49883"/>
        <label>1</label>
    </ligand>
</feature>
<evidence type="ECO:0000313" key="12">
    <source>
        <dbReference type="Proteomes" id="UP000266313"/>
    </source>
</evidence>
<evidence type="ECO:0000256" key="8">
    <source>
        <dbReference type="HAMAP-Rule" id="MF_00461"/>
    </source>
</evidence>
<dbReference type="GO" id="GO:0005886">
    <property type="term" value="C:plasma membrane"/>
    <property type="evidence" value="ECO:0007669"/>
    <property type="project" value="UniProtKB-SubCell"/>
</dbReference>
<feature type="binding site" evidence="8">
    <location>
        <position position="419"/>
    </location>
    <ligand>
        <name>[4Fe-4S] cluster</name>
        <dbReference type="ChEBI" id="CHEBI:49883"/>
        <label>2</label>
    </ligand>
</feature>
<keyword evidence="6 8" id="KW-0408">Iron</keyword>
<dbReference type="InterPro" id="IPR017900">
    <property type="entry name" value="4Fe4S_Fe_S_CS"/>
</dbReference>
<evidence type="ECO:0000256" key="3">
    <source>
        <dbReference type="ARBA" id="ARBA00022723"/>
    </source>
</evidence>
<feature type="region of interest" description="Disordered" evidence="9">
    <location>
        <begin position="445"/>
        <end position="482"/>
    </location>
</feature>
<dbReference type="RefSeq" id="WP_232020479.1">
    <property type="nucleotide sequence ID" value="NZ_AP017928.1"/>
</dbReference>
<evidence type="ECO:0000256" key="5">
    <source>
        <dbReference type="ARBA" id="ARBA00022982"/>
    </source>
</evidence>
<feature type="binding site" evidence="8">
    <location>
        <position position="416"/>
    </location>
    <ligand>
        <name>[4Fe-4S] cluster</name>
        <dbReference type="ChEBI" id="CHEBI:49883"/>
        <label>2</label>
    </ligand>
</feature>
<dbReference type="GO" id="GO:0009055">
    <property type="term" value="F:electron transfer activity"/>
    <property type="evidence" value="ECO:0007669"/>
    <property type="project" value="InterPro"/>
</dbReference>
<gene>
    <name evidence="8" type="primary">rnfC</name>
    <name evidence="11" type="ORF">sS8_0426</name>
</gene>
<comment type="function">
    <text evidence="8">Part of a membrane-bound complex that couples electron transfer with translocation of ions across the membrane.</text>
</comment>
<evidence type="ECO:0000313" key="11">
    <source>
        <dbReference type="EMBL" id="BBA32392.1"/>
    </source>
</evidence>
<feature type="binding site" evidence="8">
    <location>
        <position position="380"/>
    </location>
    <ligand>
        <name>[4Fe-4S] cluster</name>
        <dbReference type="ChEBI" id="CHEBI:49883"/>
        <label>1</label>
    </ligand>
</feature>
<comment type="similarity">
    <text evidence="8">Belongs to the 4Fe4S bacterial-type ferredoxin family. RnfC subfamily.</text>
</comment>
<feature type="domain" description="4Fe-4S ferredoxin-type" evidence="10">
    <location>
        <begin position="363"/>
        <end position="394"/>
    </location>
</feature>
<feature type="domain" description="4Fe-4S ferredoxin-type" evidence="10">
    <location>
        <begin position="402"/>
        <end position="433"/>
    </location>
</feature>
<dbReference type="Proteomes" id="UP000266313">
    <property type="component" value="Chromosome"/>
</dbReference>
<dbReference type="InterPro" id="IPR017896">
    <property type="entry name" value="4Fe4S_Fe-S-bd"/>
</dbReference>
<dbReference type="GO" id="GO:0051539">
    <property type="term" value="F:4 iron, 4 sulfur cluster binding"/>
    <property type="evidence" value="ECO:0007669"/>
    <property type="project" value="UniProtKB-KW"/>
</dbReference>
<dbReference type="Gene3D" id="3.40.50.11540">
    <property type="entry name" value="NADH-ubiquinone oxidoreductase 51kDa subunit"/>
    <property type="match status" value="1"/>
</dbReference>
<reference evidence="11 12" key="1">
    <citation type="submission" date="2016-12" db="EMBL/GenBank/DDBJ databases">
        <title>Genome sequencing of Methylocaldum marinum.</title>
        <authorList>
            <person name="Takeuchi M."/>
            <person name="Kamagata Y."/>
            <person name="Hiraoka S."/>
            <person name="Oshima K."/>
            <person name="Hattori M."/>
            <person name="Iwasaki W."/>
        </authorList>
    </citation>
    <scope>NUCLEOTIDE SEQUENCE [LARGE SCALE GENOMIC DNA]</scope>
    <source>
        <strain evidence="11 12">S8</strain>
    </source>
</reference>
<dbReference type="GO" id="GO:0022900">
    <property type="term" value="P:electron transport chain"/>
    <property type="evidence" value="ECO:0007669"/>
    <property type="project" value="UniProtKB-UniRule"/>
</dbReference>
<dbReference type="EMBL" id="AP017928">
    <property type="protein sequence ID" value="BBA32392.1"/>
    <property type="molecule type" value="Genomic_DNA"/>
</dbReference>
<comment type="subunit">
    <text evidence="8">The complex is composed of six subunits: RnfA, RnfB, RnfC, RnfD, RnfE and RnfG.</text>
</comment>
<dbReference type="InterPro" id="IPR037225">
    <property type="entry name" value="Nuo51_FMN-bd_sf"/>
</dbReference>
<name>A0A286P420_9GAMM</name>
<keyword evidence="8" id="KW-0472">Membrane</keyword>
<keyword evidence="2 8" id="KW-0004">4Fe-4S</keyword>
<dbReference type="Pfam" id="PF13375">
    <property type="entry name" value="RnfC_N"/>
    <property type="match status" value="1"/>
</dbReference>
<keyword evidence="8" id="KW-1003">Cell membrane</keyword>
<dbReference type="HAMAP" id="MF_00461">
    <property type="entry name" value="RsxC_RnfC"/>
    <property type="match status" value="1"/>
</dbReference>
<dbReference type="KEGG" id="mmai:sS8_0426"/>
<comment type="subcellular location">
    <subcellularLocation>
        <location evidence="8">Cell inner membrane</location>
        <topology evidence="8">Peripheral membrane protein</topology>
    </subcellularLocation>
</comment>
<dbReference type="NCBIfam" id="TIGR01945">
    <property type="entry name" value="rnfC"/>
    <property type="match status" value="1"/>
</dbReference>
<evidence type="ECO:0000256" key="1">
    <source>
        <dbReference type="ARBA" id="ARBA00022448"/>
    </source>
</evidence>
<evidence type="ECO:0000259" key="10">
    <source>
        <dbReference type="PROSITE" id="PS51379"/>
    </source>
</evidence>
<keyword evidence="5 8" id="KW-0249">Electron transport</keyword>
<dbReference type="Pfam" id="PF01512">
    <property type="entry name" value="Complex1_51K"/>
    <property type="match status" value="1"/>
</dbReference>
<feature type="binding site" evidence="8">
    <location>
        <position position="377"/>
    </location>
    <ligand>
        <name>[4Fe-4S] cluster</name>
        <dbReference type="ChEBI" id="CHEBI:49883"/>
        <label>1</label>
    </ligand>
</feature>
<dbReference type="EC" id="7.-.-.-" evidence="8"/>
<dbReference type="InterPro" id="IPR011538">
    <property type="entry name" value="Nuo51_FMN-bd"/>
</dbReference>
<keyword evidence="8" id="KW-0997">Cell inner membrane</keyword>